<keyword evidence="1" id="KW-0732">Signal</keyword>
<dbReference type="KEGG" id="glj:GKIL_0707"/>
<dbReference type="PANTHER" id="PTHR46580">
    <property type="entry name" value="SENSOR KINASE-RELATED"/>
    <property type="match status" value="1"/>
</dbReference>
<dbReference type="SUPFAM" id="SSF69318">
    <property type="entry name" value="Integrin alpha N-terminal domain"/>
    <property type="match status" value="2"/>
</dbReference>
<organism evidence="2 3">
    <name type="scientific">Gloeobacter kilaueensis (strain ATCC BAA-2537 / CCAP 1431/1 / ULC 316 / JS1)</name>
    <dbReference type="NCBI Taxonomy" id="1183438"/>
    <lineage>
        <taxon>Bacteria</taxon>
        <taxon>Bacillati</taxon>
        <taxon>Cyanobacteriota</taxon>
        <taxon>Cyanophyceae</taxon>
        <taxon>Gloeobacterales</taxon>
        <taxon>Gloeobacteraceae</taxon>
        <taxon>Gloeobacter</taxon>
    </lineage>
</organism>
<dbReference type="RefSeq" id="WP_023171999.1">
    <property type="nucleotide sequence ID" value="NC_022600.1"/>
</dbReference>
<dbReference type="InterPro" id="IPR028994">
    <property type="entry name" value="Integrin_alpha_N"/>
</dbReference>
<dbReference type="HOGENOM" id="CLU_043935_0_0_3"/>
<evidence type="ECO:0000256" key="1">
    <source>
        <dbReference type="ARBA" id="ARBA00022729"/>
    </source>
</evidence>
<dbReference type="eggNOG" id="COG2706">
    <property type="taxonomic scope" value="Bacteria"/>
</dbReference>
<dbReference type="Gene3D" id="2.130.10.130">
    <property type="entry name" value="Integrin alpha, N-terminal"/>
    <property type="match status" value="2"/>
</dbReference>
<evidence type="ECO:0000313" key="3">
    <source>
        <dbReference type="Proteomes" id="UP000017396"/>
    </source>
</evidence>
<dbReference type="InterPro" id="IPR013517">
    <property type="entry name" value="FG-GAP"/>
</dbReference>
<dbReference type="AlphaFoldDB" id="U5QDM4"/>
<dbReference type="Proteomes" id="UP000017396">
    <property type="component" value="Chromosome"/>
</dbReference>
<gene>
    <name evidence="2" type="ORF">GKIL_0707</name>
</gene>
<proteinExistence type="predicted"/>
<dbReference type="STRING" id="1183438.GKIL_0707"/>
<evidence type="ECO:0000313" key="2">
    <source>
        <dbReference type="EMBL" id="AGY56953.1"/>
    </source>
</evidence>
<dbReference type="EMBL" id="CP003587">
    <property type="protein sequence ID" value="AGY56953.1"/>
    <property type="molecule type" value="Genomic_DNA"/>
</dbReference>
<sequence length="408" mass="41789">MHRNWGIRHFRRGELPGASLLLSLGLATTLLIQTAPAQAQVNFAPVQNLVDRDENVALVLGDFDNDGDLDIVTAPEGSSNDCCLSRFTNGGAANFGSPDTLPLPGANRNLALVAGDLNGDGDLDLVTSSYALYSYGFGTLGVLENRGKGSGTFAVRLNQYRSAPPVSITLGDLDGDGDLDLAGVSGFGYSARLAIVVPNRGRRYFAGRGGERLPLVNPYEIASGDLDGDGDLDLVAINSYPSEVAVLRNRSNGTFAPAQYFPAVQGGRQIAVGDLDGDGDLDLVTGGVGGVVVLSNLGDGTFSAGLPVATSATSDVAVADLNGDGALDILYTGSAASFDAVTVLVNNGNGGFLAPVSFAVASPSALAVGDLDNDGDLDVVTASAFNPYVGVLLNTTATARSTRSRRSG</sequence>
<dbReference type="PANTHER" id="PTHR46580:SF2">
    <property type="entry name" value="MAM DOMAIN-CONTAINING PROTEIN"/>
    <property type="match status" value="1"/>
</dbReference>
<name>U5QDM4_GLOK1</name>
<evidence type="ECO:0008006" key="4">
    <source>
        <dbReference type="Google" id="ProtNLM"/>
    </source>
</evidence>
<accession>U5QDM4</accession>
<dbReference type="Pfam" id="PF13517">
    <property type="entry name" value="FG-GAP_3"/>
    <property type="match status" value="4"/>
</dbReference>
<protein>
    <recommendedName>
        <fullName evidence="4">FG-GAP repeat-containing protein</fullName>
    </recommendedName>
</protein>
<dbReference type="PATRIC" id="fig|1183438.3.peg.702"/>
<keyword evidence="3" id="KW-1185">Reference proteome</keyword>
<reference evidence="2 3" key="1">
    <citation type="journal article" date="2013" name="PLoS ONE">
        <title>Cultivation and Complete Genome Sequencing of Gloeobacter kilaueensis sp. nov., from a Lava Cave in Kilauea Caldera, Hawai'i.</title>
        <authorList>
            <person name="Saw J.H."/>
            <person name="Schatz M."/>
            <person name="Brown M.V."/>
            <person name="Kunkel D.D."/>
            <person name="Foster J.S."/>
            <person name="Shick H."/>
            <person name="Christensen S."/>
            <person name="Hou S."/>
            <person name="Wan X."/>
            <person name="Donachie S.P."/>
        </authorList>
    </citation>
    <scope>NUCLEOTIDE SEQUENCE [LARGE SCALE GENOMIC DNA]</scope>
    <source>
        <strain evidence="3">JS</strain>
    </source>
</reference>